<feature type="repeat" description="ANK" evidence="3">
    <location>
        <begin position="404"/>
        <end position="436"/>
    </location>
</feature>
<feature type="region of interest" description="Disordered" evidence="4">
    <location>
        <begin position="258"/>
        <end position="277"/>
    </location>
</feature>
<organism evidence="5 6">
    <name type="scientific">Cyclotella atomus</name>
    <dbReference type="NCBI Taxonomy" id="382360"/>
    <lineage>
        <taxon>Eukaryota</taxon>
        <taxon>Sar</taxon>
        <taxon>Stramenopiles</taxon>
        <taxon>Ochrophyta</taxon>
        <taxon>Bacillariophyta</taxon>
        <taxon>Coscinodiscophyceae</taxon>
        <taxon>Thalassiosirophycidae</taxon>
        <taxon>Stephanodiscales</taxon>
        <taxon>Stephanodiscaceae</taxon>
        <taxon>Cyclotella</taxon>
    </lineage>
</organism>
<feature type="compositionally biased region" description="Basic and acidic residues" evidence="4">
    <location>
        <begin position="38"/>
        <end position="55"/>
    </location>
</feature>
<feature type="compositionally biased region" description="Basic and acidic residues" evidence="4">
    <location>
        <begin position="75"/>
        <end position="84"/>
    </location>
</feature>
<name>A0ABD3MPD8_9STRA</name>
<feature type="compositionally biased region" description="Basic and acidic residues" evidence="4">
    <location>
        <begin position="91"/>
        <end position="109"/>
    </location>
</feature>
<feature type="repeat" description="ANK" evidence="3">
    <location>
        <begin position="437"/>
        <end position="463"/>
    </location>
</feature>
<sequence length="1069" mass="116582">MRSDDDVTKRSSRQPFKKIRQGSPSRKIPSALLHKRSSSPDKRRSARERQMERVMWESASVLSNSHPSPNFVVDRQARTRREDADSVTPLKSEDPDAKIVGEDADESKNKSSPTPPPLFEGNVANATPGDLNDGGTGSGTAQHLACLLDSPLALVILIVMGINVDSRHTAFRRLAMHEAACADSPKCLSLLMGAATRFALEAEAAGIQEDAASFRLGAPAGLAAASITGFDSMIEQDSLSRSNSITDSPRSSRMKLPFFSGWGDKSPRQKSAKDDEDMCTDSITFPEALKIIWDVIKLVRSGHLNEEGAAHEILYKVGVSTRTKSSLAWQLGLNRENDEMARRKQSTSYLYGLARYPPPPPRAPTNIDGHGNTPLHWASFKNSVRAIDILLSYRVDVNFPAQPSGWTPLHDAAYSDSAGAVRLLIAAGASLNARSLSGATPLCFAAQEDSSNAAQLLLDAGADPAIRCLGQSPAIHIRANNADNNIFHSRFSGYTPLHYCAHYNSSKSAKVLLNHRGNNGLGKQLSGVELLEIPDLNEKLPIHVAVARGSSEVLRELLHGGARVETASYHPPLSPRVRRAVAQVTSPAAGTASIAIPMSLTSTREVTPSHVVTPVSSPVLRSLLPSQPVSSSKPWNCLSQKSIDACRSLIEEVEQNWTPARHALFSPTDRIAVKEVLRVGKRLEQNGSGVILEIWPFVLGFCGRGWFEVMEEDTDQDAHMTPVEHMSSNEEEMQCSSSDDASYDGAEYTQFELDDAHGNVNMAMGGDKKETKKREAEIFGRFSKIAREKVLSALDDEDKVKKIDALYSGAEFGAEKKMLADMNNIGLTNGVMAGVACFAFLRWSPGAIARYITRKRAASAGLTQPRGDANNPFNRTGYQFDQPPGEQAPLASSNFIIRGMRLGLDMFVSLSIGAWASVLLFDKDKMLKEVAEIPLVQGRSLVSDELCRDFTAEFQKYSRDIWDSNHPALSGGNSNDGKLQPFSSMVEGFVANCKRRAIYEQELRAEQGLRDDEPVLIPAPGVPRDISVTLDDLMGDTIETSSSNDNGGGDFFFDKYFEEDSFDDGTKKD</sequence>
<evidence type="ECO:0000313" key="5">
    <source>
        <dbReference type="EMBL" id="KAL3765522.1"/>
    </source>
</evidence>
<dbReference type="InterPro" id="IPR036770">
    <property type="entry name" value="Ankyrin_rpt-contain_sf"/>
</dbReference>
<dbReference type="Pfam" id="PF12796">
    <property type="entry name" value="Ank_2"/>
    <property type="match status" value="2"/>
</dbReference>
<proteinExistence type="predicted"/>
<protein>
    <submittedName>
        <fullName evidence="5">Uncharacterized protein</fullName>
    </submittedName>
</protein>
<evidence type="ECO:0000256" key="2">
    <source>
        <dbReference type="ARBA" id="ARBA00023043"/>
    </source>
</evidence>
<dbReference type="SUPFAM" id="SSF48403">
    <property type="entry name" value="Ankyrin repeat"/>
    <property type="match status" value="1"/>
</dbReference>
<accession>A0ABD3MPD8</accession>
<dbReference type="Gene3D" id="1.25.40.20">
    <property type="entry name" value="Ankyrin repeat-containing domain"/>
    <property type="match status" value="1"/>
</dbReference>
<evidence type="ECO:0000256" key="3">
    <source>
        <dbReference type="PROSITE-ProRule" id="PRU00023"/>
    </source>
</evidence>
<gene>
    <name evidence="5" type="ORF">ACHAWO_011120</name>
</gene>
<dbReference type="SMART" id="SM00248">
    <property type="entry name" value="ANK"/>
    <property type="match status" value="6"/>
</dbReference>
<feature type="compositionally biased region" description="Basic residues" evidence="4">
    <location>
        <begin position="10"/>
        <end position="20"/>
    </location>
</feature>
<evidence type="ECO:0000256" key="4">
    <source>
        <dbReference type="SAM" id="MobiDB-lite"/>
    </source>
</evidence>
<dbReference type="PANTHER" id="PTHR24180:SF45">
    <property type="entry name" value="POLY [ADP-RIBOSE] POLYMERASE TANKYRASE"/>
    <property type="match status" value="1"/>
</dbReference>
<keyword evidence="1" id="KW-0677">Repeat</keyword>
<dbReference type="PROSITE" id="PS50088">
    <property type="entry name" value="ANK_REPEAT"/>
    <property type="match status" value="4"/>
</dbReference>
<dbReference type="InterPro" id="IPR002110">
    <property type="entry name" value="Ankyrin_rpt"/>
</dbReference>
<dbReference type="PANTHER" id="PTHR24180">
    <property type="entry name" value="CYCLIN-DEPENDENT KINASE INHIBITOR 2C-RELATED"/>
    <property type="match status" value="1"/>
</dbReference>
<reference evidence="5 6" key="1">
    <citation type="submission" date="2024-10" db="EMBL/GenBank/DDBJ databases">
        <title>Updated reference genomes for cyclostephanoid diatoms.</title>
        <authorList>
            <person name="Roberts W.R."/>
            <person name="Alverson A.J."/>
        </authorList>
    </citation>
    <scope>NUCLEOTIDE SEQUENCE [LARGE SCALE GENOMIC DNA]</scope>
    <source>
        <strain evidence="5 6">AJA010-31</strain>
    </source>
</reference>
<dbReference type="PROSITE" id="PS50297">
    <property type="entry name" value="ANK_REP_REGION"/>
    <property type="match status" value="4"/>
</dbReference>
<evidence type="ECO:0000313" key="6">
    <source>
        <dbReference type="Proteomes" id="UP001530400"/>
    </source>
</evidence>
<comment type="caution">
    <text evidence="5">The sequence shown here is derived from an EMBL/GenBank/DDBJ whole genome shotgun (WGS) entry which is preliminary data.</text>
</comment>
<dbReference type="AlphaFoldDB" id="A0ABD3MPD8"/>
<feature type="repeat" description="ANK" evidence="3">
    <location>
        <begin position="537"/>
        <end position="569"/>
    </location>
</feature>
<dbReference type="EMBL" id="JALLPJ020001400">
    <property type="protein sequence ID" value="KAL3765522.1"/>
    <property type="molecule type" value="Genomic_DNA"/>
</dbReference>
<keyword evidence="6" id="KW-1185">Reference proteome</keyword>
<feature type="region of interest" description="Disordered" evidence="4">
    <location>
        <begin position="1"/>
        <end position="138"/>
    </location>
</feature>
<dbReference type="InterPro" id="IPR051637">
    <property type="entry name" value="Ank_repeat_dom-contain_49"/>
</dbReference>
<dbReference type="Proteomes" id="UP001530400">
    <property type="component" value="Unassembled WGS sequence"/>
</dbReference>
<evidence type="ECO:0000256" key="1">
    <source>
        <dbReference type="ARBA" id="ARBA00022737"/>
    </source>
</evidence>
<feature type="repeat" description="ANK" evidence="3">
    <location>
        <begin position="370"/>
        <end position="402"/>
    </location>
</feature>
<keyword evidence="2 3" id="KW-0040">ANK repeat</keyword>